<evidence type="ECO:0000256" key="1">
    <source>
        <dbReference type="SAM" id="Phobius"/>
    </source>
</evidence>
<dbReference type="RefSeq" id="WP_242673163.1">
    <property type="nucleotide sequence ID" value="NZ_FOCZ01000002.1"/>
</dbReference>
<name>A0A1V9EMX4_9BACT</name>
<dbReference type="AlphaFoldDB" id="A0A1V9EMX4"/>
<dbReference type="STRING" id="354355.SAMN05660816_01681"/>
<dbReference type="InterPro" id="IPR025857">
    <property type="entry name" value="MacB_PCD"/>
</dbReference>
<feature type="transmembrane region" description="Helical" evidence="1">
    <location>
        <begin position="21"/>
        <end position="41"/>
    </location>
</feature>
<dbReference type="Proteomes" id="UP000192610">
    <property type="component" value="Unassembled WGS sequence"/>
</dbReference>
<reference evidence="4" key="1">
    <citation type="submission" date="2016-04" db="EMBL/GenBank/DDBJ databases">
        <authorList>
            <person name="Chen L."/>
            <person name="Zhuang W."/>
            <person name="Wang G."/>
        </authorList>
    </citation>
    <scope>NUCLEOTIDE SEQUENCE [LARGE SCALE GENOMIC DNA]</scope>
    <source>
        <strain evidence="4">17621</strain>
    </source>
</reference>
<evidence type="ECO:0000259" key="2">
    <source>
        <dbReference type="Pfam" id="PF12704"/>
    </source>
</evidence>
<organism evidence="3 4">
    <name type="scientific">Niastella yeongjuensis</name>
    <dbReference type="NCBI Taxonomy" id="354355"/>
    <lineage>
        <taxon>Bacteria</taxon>
        <taxon>Pseudomonadati</taxon>
        <taxon>Bacteroidota</taxon>
        <taxon>Chitinophagia</taxon>
        <taxon>Chitinophagales</taxon>
        <taxon>Chitinophagaceae</taxon>
        <taxon>Niastella</taxon>
    </lineage>
</organism>
<keyword evidence="1" id="KW-0472">Membrane</keyword>
<protein>
    <recommendedName>
        <fullName evidence="2">MacB-like periplasmic core domain-containing protein</fullName>
    </recommendedName>
</protein>
<sequence length="162" mass="18571">MISNFILTAARNIRRNLSYTLLNVLGLTLGIGACIIIFLVVRNELSYDQYHHKASRTYRVTLNGLDYNPTVSMGVAPHLRNDFPELEAVTQVWFQTDGLVKVGEQRYNEKQYCYADEYYTKVFDNQWLQGSRTTALSAPNSVVLTKSLAKRCYRYPEPCSSK</sequence>
<accession>A0A1V9EMX4</accession>
<evidence type="ECO:0000313" key="4">
    <source>
        <dbReference type="Proteomes" id="UP000192610"/>
    </source>
</evidence>
<comment type="caution">
    <text evidence="3">The sequence shown here is derived from an EMBL/GenBank/DDBJ whole genome shotgun (WGS) entry which is preliminary data.</text>
</comment>
<keyword evidence="4" id="KW-1185">Reference proteome</keyword>
<feature type="domain" description="MacB-like periplasmic core" evidence="2">
    <location>
        <begin position="20"/>
        <end position="152"/>
    </location>
</feature>
<keyword evidence="1" id="KW-0812">Transmembrane</keyword>
<evidence type="ECO:0000313" key="3">
    <source>
        <dbReference type="EMBL" id="OQP47476.1"/>
    </source>
</evidence>
<keyword evidence="1" id="KW-1133">Transmembrane helix</keyword>
<gene>
    <name evidence="3" type="ORF">A4H97_08270</name>
</gene>
<proteinExistence type="predicted"/>
<dbReference type="Pfam" id="PF12704">
    <property type="entry name" value="MacB_PCD"/>
    <property type="match status" value="1"/>
</dbReference>
<dbReference type="EMBL" id="LVXG01000023">
    <property type="protein sequence ID" value="OQP47476.1"/>
    <property type="molecule type" value="Genomic_DNA"/>
</dbReference>